<dbReference type="OrthoDB" id="360390at2759"/>
<dbReference type="InterPro" id="IPR012677">
    <property type="entry name" value="Nucleotide-bd_a/b_plait_sf"/>
</dbReference>
<gene>
    <name evidence="12" type="ORF">CAC42_4063</name>
</gene>
<dbReference type="SUPFAM" id="SSF54928">
    <property type="entry name" value="RNA-binding domain, RBD"/>
    <property type="match status" value="2"/>
</dbReference>
<dbReference type="PROSITE" id="PS50102">
    <property type="entry name" value="RRM"/>
    <property type="match status" value="4"/>
</dbReference>
<evidence type="ECO:0000256" key="1">
    <source>
        <dbReference type="ARBA" id="ARBA00004123"/>
    </source>
</evidence>
<evidence type="ECO:0000259" key="11">
    <source>
        <dbReference type="PROSITE" id="PS50102"/>
    </source>
</evidence>
<keyword evidence="13" id="KW-1185">Reference proteome</keyword>
<evidence type="ECO:0000256" key="5">
    <source>
        <dbReference type="ARBA" id="ARBA00023187"/>
    </source>
</evidence>
<dbReference type="GO" id="GO:0008380">
    <property type="term" value="P:RNA splicing"/>
    <property type="evidence" value="ECO:0007669"/>
    <property type="project" value="UniProtKB-KW"/>
</dbReference>
<dbReference type="SMART" id="SM00386">
    <property type="entry name" value="HAT"/>
    <property type="match status" value="4"/>
</dbReference>
<dbReference type="GO" id="GO:0003723">
    <property type="term" value="F:RNA binding"/>
    <property type="evidence" value="ECO:0007669"/>
    <property type="project" value="UniProtKB-UniRule"/>
</dbReference>
<dbReference type="InterPro" id="IPR011990">
    <property type="entry name" value="TPR-like_helical_dom_sf"/>
</dbReference>
<dbReference type="InterPro" id="IPR035979">
    <property type="entry name" value="RBD_domain_sf"/>
</dbReference>
<dbReference type="CDD" id="cd00590">
    <property type="entry name" value="RRM_SF"/>
    <property type="match status" value="1"/>
</dbReference>
<evidence type="ECO:0000256" key="8">
    <source>
        <dbReference type="ARBA" id="ARBA00093627"/>
    </source>
</evidence>
<reference evidence="12 13" key="1">
    <citation type="submission" date="2017-06" db="EMBL/GenBank/DDBJ databases">
        <title>Draft genome sequence of a variant of Elsinoe murrayae.</title>
        <authorList>
            <person name="Cheng Q."/>
        </authorList>
    </citation>
    <scope>NUCLEOTIDE SEQUENCE [LARGE SCALE GENOMIC DNA]</scope>
    <source>
        <strain evidence="12 13">CQ-2017a</strain>
    </source>
</reference>
<feature type="region of interest" description="Disordered" evidence="10">
    <location>
        <begin position="1"/>
        <end position="66"/>
    </location>
</feature>
<dbReference type="SUPFAM" id="SSF48452">
    <property type="entry name" value="TPR-like"/>
    <property type="match status" value="1"/>
</dbReference>
<dbReference type="InterPro" id="IPR031766">
    <property type="entry name" value="RRM_occluded"/>
</dbReference>
<dbReference type="SMART" id="SM00360">
    <property type="entry name" value="RRM"/>
    <property type="match status" value="4"/>
</dbReference>
<comment type="subcellular location">
    <subcellularLocation>
        <location evidence="1">Nucleus</location>
    </subcellularLocation>
</comment>
<keyword evidence="4 9" id="KW-0694">RNA-binding</keyword>
<feature type="compositionally biased region" description="Low complexity" evidence="10">
    <location>
        <begin position="1257"/>
        <end position="1268"/>
    </location>
</feature>
<evidence type="ECO:0000256" key="3">
    <source>
        <dbReference type="ARBA" id="ARBA00022737"/>
    </source>
</evidence>
<evidence type="ECO:0000256" key="9">
    <source>
        <dbReference type="PROSITE-ProRule" id="PRU00176"/>
    </source>
</evidence>
<feature type="region of interest" description="Disordered" evidence="10">
    <location>
        <begin position="1227"/>
        <end position="1338"/>
    </location>
</feature>
<dbReference type="GO" id="GO:0006397">
    <property type="term" value="P:mRNA processing"/>
    <property type="evidence" value="ECO:0007669"/>
    <property type="project" value="UniProtKB-KW"/>
</dbReference>
<proteinExistence type="predicted"/>
<evidence type="ECO:0000313" key="12">
    <source>
        <dbReference type="EMBL" id="PNS18104.1"/>
    </source>
</evidence>
<comment type="function">
    <text evidence="7">Functions as a recycling factor of the spliceosome, a machinery that forms on each precursor-messenger RNA (pre-mRNA) and catalyzes the removal of introns. Chaperones the re-annealing of U4 and U6 snRNAs (small nuclear RNAs) released from previous rounds of splicing, an initial step in reforming the U4/U6-U5 tri-snRNP (small nuclear ribonucleoprotein) that can reassemble into another spliceosome complex; this step involves binding U6 and facilitating the unwinding of the U6 internal stem loop, followed by base-pairing of U6 to U4.</text>
</comment>
<evidence type="ECO:0000313" key="13">
    <source>
        <dbReference type="Proteomes" id="UP000243797"/>
    </source>
</evidence>
<feature type="region of interest" description="Disordered" evidence="10">
    <location>
        <begin position="775"/>
        <end position="847"/>
    </location>
</feature>
<evidence type="ECO:0000256" key="10">
    <source>
        <dbReference type="SAM" id="MobiDB-lite"/>
    </source>
</evidence>
<feature type="compositionally biased region" description="Low complexity" evidence="10">
    <location>
        <begin position="785"/>
        <end position="801"/>
    </location>
</feature>
<keyword evidence="5" id="KW-0508">mRNA splicing</keyword>
<sequence length="1338" mass="148654">MDIASLLSDESNTQGSQSSSNQAQAPSGNRKRPRPAAGNRTTSLLSQEILITPSPEPPRSAPTNGQLAGQQYASVQGQLGAPAPTSPYTAESRMSVSAAVTPTAEIQSPFGTTQPQAHHRPSLLSAHRHSSVSNTDAMSDISMKVQPGTPHTLGSRPEMSRSPSMQHARIAPPNLRTHSASDLVMAEAPAQTPPPRSFSAASISEVDTKAIQDLTTYLADNSYDYNSHVQLINLLHRGFLAHANTPLDESGQPSNPSDYPLLKELRMAREAMDSRYAVGEDIWRDWINDESLLAHTSEERSAVMELCVKAVQEEPASIVLWSLYGEWVWSTYAVANDFMDGDEDTWTEEDKLICKEVFSREMVLSVWAQAVEATKWRMDESHVVWNRYSELIMQDFPEKPSAQTVEEVQLLYMNRLQIPHSHWEGTSQSFWPFISNHKSDSWEEIMATTNELAAPAKHGYNKREPHEQELTRAFRSSDNTALYNAFAAYLAWESKFRKKPGPLDTELRCALYERALLRFPTMVEWWLDYIDYLTSLNPVNSSILPLLERSTRHCPWSGELWARRLLRVELETKSYEEVENVKHKATNSGLLPTGGLEEILVVYSTWCSYLRRRAFHGHSSEDDVDMAEMAIAQCLTDVQHDGKKAYGDDFRGDPLWRIEKIFIKFYTQARRMVEARNLWKSLIVAQGDSYDFWAQYYEWEIFVWGAERTIFNLRESTPEASPRLASEVLRVAMKQKNLDWPEKIHQLYAHHFQTHESPEEIQKAQVDLRKSKRILKGRRDKEAEAATAAASATAEPTATITNDTSFPGKRKRDDDPATNGDSAAKRNRTEDVAPDEIVAEPSASASVQIKRDREHNTITVKNLPLEISEKRLRHFFADCGTILSVAIVVNDQNTSATSTIEFETHEDVLAARTRDGKPIDGREIQIKSGTLSTLYVANYPPSFAEDEIRDLFSSYGTIVSIRFPSLKYNQRRRFCYVQFLTTQEAQAATELNDKIIDAQHRLVALISDPDAKKDRRGATAEGREVHIGNIEHAATEDDLRDFFAQAGKIESIRMIRAANGRFTGTAFVVYSDADEAQAALKLNNKPLQSRLLRVTLATDKSTRDANNKKHGTTKVFDAAKSASPAPEGASPADATSPAADEDTAHTKRERTVALLNLPDTVNDTRVHNFFAQFGPIRKLTVRRDKGGAMVEFVNMVDAGKVGLGADTSSLGQGCKIGEVGELLARKKGGGGGGSTASSILKVPGETGTADKDMQEGATSKAAPAKSATIFKPAMVSRPGQGKRGGRRGGLGFQRGGFGAQGRNEEKAAESGERKSNADFRDMFLAGKTEAPKEEVQED</sequence>
<feature type="domain" description="RRM" evidence="11">
    <location>
        <begin position="856"/>
        <end position="931"/>
    </location>
</feature>
<dbReference type="Pfam" id="PF00076">
    <property type="entry name" value="RRM_1"/>
    <property type="match status" value="3"/>
</dbReference>
<protein>
    <recommendedName>
        <fullName evidence="8">U4/U6 snRNA-associated-splicing factor PRP24</fullName>
    </recommendedName>
</protein>
<dbReference type="Proteomes" id="UP000243797">
    <property type="component" value="Unassembled WGS sequence"/>
</dbReference>
<evidence type="ECO:0000256" key="6">
    <source>
        <dbReference type="ARBA" id="ARBA00023242"/>
    </source>
</evidence>
<evidence type="ECO:0000256" key="2">
    <source>
        <dbReference type="ARBA" id="ARBA00022664"/>
    </source>
</evidence>
<feature type="domain" description="RRM" evidence="11">
    <location>
        <begin position="1150"/>
        <end position="1216"/>
    </location>
</feature>
<dbReference type="FunFam" id="3.30.70.330:FF:000365">
    <property type="entry name" value="U4/U6 snRNA-associated-splicing factor PRP24"/>
    <property type="match status" value="1"/>
</dbReference>
<feature type="domain" description="RRM" evidence="11">
    <location>
        <begin position="932"/>
        <end position="1009"/>
    </location>
</feature>
<feature type="domain" description="RRM" evidence="11">
    <location>
        <begin position="1023"/>
        <end position="1099"/>
    </location>
</feature>
<dbReference type="GO" id="GO:0005688">
    <property type="term" value="C:U6 snRNP"/>
    <property type="evidence" value="ECO:0007669"/>
    <property type="project" value="UniProtKB-ARBA"/>
</dbReference>
<comment type="caution">
    <text evidence="12">The sequence shown here is derived from an EMBL/GenBank/DDBJ whole genome shotgun (WGS) entry which is preliminary data.</text>
</comment>
<keyword evidence="2" id="KW-0507">mRNA processing</keyword>
<dbReference type="Pfam" id="PF16842">
    <property type="entry name" value="RRM_occluded"/>
    <property type="match status" value="1"/>
</dbReference>
<dbReference type="InterPro" id="IPR034397">
    <property type="entry name" value="Prp24_RRM1"/>
</dbReference>
<dbReference type="STRING" id="2082308.A0A2K1QSP8"/>
<dbReference type="InterPro" id="IPR000504">
    <property type="entry name" value="RRM_dom"/>
</dbReference>
<feature type="compositionally biased region" description="Low complexity" evidence="10">
    <location>
        <begin position="11"/>
        <end position="28"/>
    </location>
</feature>
<dbReference type="InParanoid" id="A0A2K1QSP8"/>
<evidence type="ECO:0000256" key="7">
    <source>
        <dbReference type="ARBA" id="ARBA00093374"/>
    </source>
</evidence>
<dbReference type="Gene3D" id="1.25.40.10">
    <property type="entry name" value="Tetratricopeptide repeat domain"/>
    <property type="match status" value="2"/>
</dbReference>
<dbReference type="CDD" id="cd12296">
    <property type="entry name" value="RRM1_Prp24"/>
    <property type="match status" value="1"/>
</dbReference>
<dbReference type="Gene3D" id="3.30.70.330">
    <property type="match status" value="4"/>
</dbReference>
<name>A0A2K1QSP8_9PEZI</name>
<evidence type="ECO:0000256" key="4">
    <source>
        <dbReference type="ARBA" id="ARBA00022884"/>
    </source>
</evidence>
<feature type="region of interest" description="Disordered" evidence="10">
    <location>
        <begin position="1102"/>
        <end position="1145"/>
    </location>
</feature>
<dbReference type="InterPro" id="IPR003107">
    <property type="entry name" value="HAT"/>
</dbReference>
<accession>A0A2K1QSP8</accession>
<feature type="compositionally biased region" description="Basic and acidic residues" evidence="10">
    <location>
        <begin position="1329"/>
        <end position="1338"/>
    </location>
</feature>
<organism evidence="12 13">
    <name type="scientific">Sphaceloma murrayae</name>
    <dbReference type="NCBI Taxonomy" id="2082308"/>
    <lineage>
        <taxon>Eukaryota</taxon>
        <taxon>Fungi</taxon>
        <taxon>Dikarya</taxon>
        <taxon>Ascomycota</taxon>
        <taxon>Pezizomycotina</taxon>
        <taxon>Dothideomycetes</taxon>
        <taxon>Dothideomycetidae</taxon>
        <taxon>Myriangiales</taxon>
        <taxon>Elsinoaceae</taxon>
        <taxon>Sphaceloma</taxon>
    </lineage>
</organism>
<feature type="compositionally biased region" description="Gly residues" evidence="10">
    <location>
        <begin position="1287"/>
        <end position="1299"/>
    </location>
</feature>
<feature type="compositionally biased region" description="Low complexity" evidence="10">
    <location>
        <begin position="1118"/>
        <end position="1138"/>
    </location>
</feature>
<keyword evidence="3" id="KW-0677">Repeat</keyword>
<dbReference type="EMBL" id="NKHZ01000047">
    <property type="protein sequence ID" value="PNS18104.1"/>
    <property type="molecule type" value="Genomic_DNA"/>
</dbReference>
<dbReference type="PANTHER" id="PTHR24012">
    <property type="entry name" value="RNA BINDING PROTEIN"/>
    <property type="match status" value="1"/>
</dbReference>
<feature type="compositionally biased region" description="Basic and acidic residues" evidence="10">
    <location>
        <begin position="1302"/>
        <end position="1321"/>
    </location>
</feature>
<keyword evidence="6" id="KW-0539">Nucleus</keyword>